<evidence type="ECO:0000313" key="1">
    <source>
        <dbReference type="EMBL" id="SFS87571.1"/>
    </source>
</evidence>
<evidence type="ECO:0000313" key="2">
    <source>
        <dbReference type="Proteomes" id="UP000198873"/>
    </source>
</evidence>
<dbReference type="EMBL" id="FPAB01000004">
    <property type="protein sequence ID" value="SFS87571.1"/>
    <property type="molecule type" value="Genomic_DNA"/>
</dbReference>
<protein>
    <submittedName>
        <fullName evidence="1">Uncharacterized protein</fullName>
    </submittedName>
</protein>
<keyword evidence="2" id="KW-1185">Reference proteome</keyword>
<sequence>MYNRDEETWEALTVAGREFLTECAADGKLTDYTTLNRELAERTGLAGFDFHRPDERAALGHLLYRVVESTYPQARKMLSAVVVYGNSNDPGTGFYALATEMDLLPKGASAEQKLAFWSDQLTGIFAHYGSRPASA</sequence>
<dbReference type="RefSeq" id="WP_175542985.1">
    <property type="nucleotide sequence ID" value="NZ_CP054938.1"/>
</dbReference>
<gene>
    <name evidence="1" type="ORF">SAMN05444716_104588</name>
</gene>
<dbReference type="AlphaFoldDB" id="A0A1I6TEE4"/>
<name>A0A1I6TEE4_9ACTN</name>
<reference evidence="2" key="1">
    <citation type="submission" date="2016-10" db="EMBL/GenBank/DDBJ databases">
        <authorList>
            <person name="Varghese N."/>
            <person name="Submissions S."/>
        </authorList>
    </citation>
    <scope>NUCLEOTIDE SEQUENCE [LARGE SCALE GENOMIC DNA]</scope>
    <source>
        <strain evidence="2">CGMCC 4.7047</strain>
    </source>
</reference>
<accession>A0A1I6TEE4</accession>
<organism evidence="1 2">
    <name type="scientific">Streptomyces harbinensis</name>
    <dbReference type="NCBI Taxonomy" id="1176198"/>
    <lineage>
        <taxon>Bacteria</taxon>
        <taxon>Bacillati</taxon>
        <taxon>Actinomycetota</taxon>
        <taxon>Actinomycetes</taxon>
        <taxon>Kitasatosporales</taxon>
        <taxon>Streptomycetaceae</taxon>
        <taxon>Streptomyces</taxon>
    </lineage>
</organism>
<dbReference type="Proteomes" id="UP000198873">
    <property type="component" value="Unassembled WGS sequence"/>
</dbReference>
<proteinExistence type="predicted"/>